<dbReference type="PANTHER" id="PTHR40266">
    <property type="entry name" value="TOXIN HIGB-1"/>
    <property type="match status" value="1"/>
</dbReference>
<reference evidence="1" key="1">
    <citation type="submission" date="2018-05" db="EMBL/GenBank/DDBJ databases">
        <authorList>
            <person name="Lanie J.A."/>
            <person name="Ng W.-L."/>
            <person name="Kazmierczak K.M."/>
            <person name="Andrzejewski T.M."/>
            <person name="Davidsen T.M."/>
            <person name="Wayne K.J."/>
            <person name="Tettelin H."/>
            <person name="Glass J.I."/>
            <person name="Rusch D."/>
            <person name="Podicherti R."/>
            <person name="Tsui H.-C.T."/>
            <person name="Winkler M.E."/>
        </authorList>
    </citation>
    <scope>NUCLEOTIDE SEQUENCE</scope>
</reference>
<dbReference type="InterPro" id="IPR007711">
    <property type="entry name" value="HigB-1"/>
</dbReference>
<name>A0A382RAY7_9ZZZZ</name>
<proteinExistence type="predicted"/>
<accession>A0A382RAY7</accession>
<dbReference type="EMBL" id="UINC01120393">
    <property type="protein sequence ID" value="SVC94849.1"/>
    <property type="molecule type" value="Genomic_DNA"/>
</dbReference>
<dbReference type="AlphaFoldDB" id="A0A382RAY7"/>
<gene>
    <name evidence="1" type="ORF">METZ01_LOCUS347703</name>
</gene>
<dbReference type="Gene3D" id="3.30.2310.20">
    <property type="entry name" value="RelE-like"/>
    <property type="match status" value="1"/>
</dbReference>
<organism evidence="1">
    <name type="scientific">marine metagenome</name>
    <dbReference type="NCBI Taxonomy" id="408172"/>
    <lineage>
        <taxon>unclassified sequences</taxon>
        <taxon>metagenomes</taxon>
        <taxon>ecological metagenomes</taxon>
    </lineage>
</organism>
<evidence type="ECO:0008006" key="2">
    <source>
        <dbReference type="Google" id="ProtNLM"/>
    </source>
</evidence>
<dbReference type="SUPFAM" id="SSF143011">
    <property type="entry name" value="RelE-like"/>
    <property type="match status" value="1"/>
</dbReference>
<sequence length="92" mass="10686">MIQSFADKETEKLFHTESSRRFSAIARVVLRKLIQMNRARVLQDLAVPPGNRLEALRGKSSGLHSIRINDQWRIVFRWTNDGPAEVAIRDYH</sequence>
<dbReference type="InterPro" id="IPR035093">
    <property type="entry name" value="RelE/ParE_toxin_dom_sf"/>
</dbReference>
<evidence type="ECO:0000313" key="1">
    <source>
        <dbReference type="EMBL" id="SVC94849.1"/>
    </source>
</evidence>
<dbReference type="PANTHER" id="PTHR40266:SF2">
    <property type="entry name" value="TOXIN HIGB-1"/>
    <property type="match status" value="1"/>
</dbReference>
<protein>
    <recommendedName>
        <fullName evidence="2">Plasmid maintenance system killer protein</fullName>
    </recommendedName>
</protein>
<dbReference type="Pfam" id="PF05015">
    <property type="entry name" value="HigB-like_toxin"/>
    <property type="match status" value="1"/>
</dbReference>